<evidence type="ECO:0000256" key="3">
    <source>
        <dbReference type="HAMAP-Rule" id="MF_00580"/>
    </source>
</evidence>
<dbReference type="SMART" id="SM00883">
    <property type="entry name" value="Cpn10"/>
    <property type="match status" value="1"/>
</dbReference>
<evidence type="ECO:0000256" key="4">
    <source>
        <dbReference type="RuleBase" id="RU000535"/>
    </source>
</evidence>
<evidence type="ECO:0000313" key="6">
    <source>
        <dbReference type="Proteomes" id="UP000229794"/>
    </source>
</evidence>
<dbReference type="InterPro" id="IPR020818">
    <property type="entry name" value="Chaperonin_GroES"/>
</dbReference>
<dbReference type="HAMAP" id="MF_00580">
    <property type="entry name" value="CH10"/>
    <property type="match status" value="1"/>
</dbReference>
<dbReference type="SUPFAM" id="SSF50129">
    <property type="entry name" value="GroES-like"/>
    <property type="match status" value="1"/>
</dbReference>
<comment type="function">
    <text evidence="3 4">Together with the chaperonin GroEL, plays an essential role in assisting protein folding. The GroEL-GroES system forms a nano-cage that allows encapsulation of the non-native substrate proteins and provides a physical environment optimized to promote and accelerate protein folding. GroES binds to the apical surface of the GroEL ring, thereby capping the opening of the GroEL channel.</text>
</comment>
<comment type="similarity">
    <text evidence="1 3 4">Belongs to the GroES chaperonin family.</text>
</comment>
<dbReference type="PRINTS" id="PR00297">
    <property type="entry name" value="CHAPERONIN10"/>
</dbReference>
<keyword evidence="2 3" id="KW-0143">Chaperone</keyword>
<evidence type="ECO:0000256" key="2">
    <source>
        <dbReference type="ARBA" id="ARBA00023186"/>
    </source>
</evidence>
<comment type="caution">
    <text evidence="5">The sequence shown here is derived from an EMBL/GenBank/DDBJ whole genome shotgun (WGS) entry which is preliminary data.</text>
</comment>
<gene>
    <name evidence="3" type="primary">groES</name>
    <name evidence="3" type="synonym">groS</name>
    <name evidence="5" type="ORF">COX06_02420</name>
</gene>
<reference evidence="5 6" key="1">
    <citation type="submission" date="2017-09" db="EMBL/GenBank/DDBJ databases">
        <title>Depth-based differentiation of microbial function through sediment-hosted aquifers and enrichment of novel symbionts in the deep terrestrial subsurface.</title>
        <authorList>
            <person name="Probst A.J."/>
            <person name="Ladd B."/>
            <person name="Jarett J.K."/>
            <person name="Geller-Mcgrath D.E."/>
            <person name="Sieber C.M."/>
            <person name="Emerson J.B."/>
            <person name="Anantharaman K."/>
            <person name="Thomas B.C."/>
            <person name="Malmstrom R."/>
            <person name="Stieglmeier M."/>
            <person name="Klingl A."/>
            <person name="Woyke T."/>
            <person name="Ryan C.M."/>
            <person name="Banfield J.F."/>
        </authorList>
    </citation>
    <scope>NUCLEOTIDE SEQUENCE [LARGE SCALE GENOMIC DNA]</scope>
    <source>
        <strain evidence="5">CG22_combo_CG10-13_8_21_14_all_42_17</strain>
    </source>
</reference>
<dbReference type="Gene3D" id="2.30.33.40">
    <property type="entry name" value="GroES chaperonin"/>
    <property type="match status" value="1"/>
</dbReference>
<dbReference type="GO" id="GO:0005737">
    <property type="term" value="C:cytoplasm"/>
    <property type="evidence" value="ECO:0007669"/>
    <property type="project" value="UniProtKB-SubCell"/>
</dbReference>
<dbReference type="PANTHER" id="PTHR10772">
    <property type="entry name" value="10 KDA HEAT SHOCK PROTEIN"/>
    <property type="match status" value="1"/>
</dbReference>
<comment type="subcellular location">
    <subcellularLocation>
        <location evidence="3">Cytoplasm</location>
    </subcellularLocation>
</comment>
<dbReference type="InterPro" id="IPR037124">
    <property type="entry name" value="Chaperonin_GroES_sf"/>
</dbReference>
<evidence type="ECO:0000313" key="5">
    <source>
        <dbReference type="EMBL" id="PIP55595.1"/>
    </source>
</evidence>
<dbReference type="Proteomes" id="UP000229794">
    <property type="component" value="Unassembled WGS sequence"/>
</dbReference>
<dbReference type="FunFam" id="2.30.33.40:FF:000001">
    <property type="entry name" value="10 kDa chaperonin"/>
    <property type="match status" value="1"/>
</dbReference>
<organism evidence="5 6">
    <name type="scientific">Candidatus Zambryskibacteria bacterium CG22_combo_CG10-13_8_21_14_all_42_17</name>
    <dbReference type="NCBI Taxonomy" id="1975118"/>
    <lineage>
        <taxon>Bacteria</taxon>
        <taxon>Candidatus Zambryskiibacteriota</taxon>
    </lineage>
</organism>
<dbReference type="PANTHER" id="PTHR10772:SF63">
    <property type="entry name" value="20 KDA CHAPERONIN, CHLOROPLASTIC"/>
    <property type="match status" value="1"/>
</dbReference>
<accession>A0A2H0BD37</accession>
<dbReference type="EMBL" id="PCST01000030">
    <property type="protein sequence ID" value="PIP55595.1"/>
    <property type="molecule type" value="Genomic_DNA"/>
</dbReference>
<dbReference type="GO" id="GO:0051082">
    <property type="term" value="F:unfolded protein binding"/>
    <property type="evidence" value="ECO:0007669"/>
    <property type="project" value="TreeGrafter"/>
</dbReference>
<sequence>MQKKNIKTSNSNEKSKTKIRPFGDRVLIKPFTEDDLRQKEARAQKTSFDIILPESVTKEKSAQGKILAVGEGKWIDGELVPVRAKVGDTVIFSKYGYDEVEHENEELYLMKEENILAIIE</sequence>
<evidence type="ECO:0000256" key="1">
    <source>
        <dbReference type="ARBA" id="ARBA00006975"/>
    </source>
</evidence>
<dbReference type="AlphaFoldDB" id="A0A2H0BD37"/>
<dbReference type="InterPro" id="IPR011032">
    <property type="entry name" value="GroES-like_sf"/>
</dbReference>
<proteinExistence type="inferred from homology"/>
<dbReference type="GO" id="GO:0005524">
    <property type="term" value="F:ATP binding"/>
    <property type="evidence" value="ECO:0007669"/>
    <property type="project" value="InterPro"/>
</dbReference>
<protein>
    <recommendedName>
        <fullName evidence="3">Co-chaperonin GroES</fullName>
    </recommendedName>
    <alternativeName>
        <fullName evidence="3">10 kDa chaperonin</fullName>
    </alternativeName>
    <alternativeName>
        <fullName evidence="3">Chaperonin-10</fullName>
        <shortName evidence="3">Cpn10</shortName>
    </alternativeName>
</protein>
<name>A0A2H0BD37_9BACT</name>
<dbReference type="CDD" id="cd00320">
    <property type="entry name" value="cpn10"/>
    <property type="match status" value="1"/>
</dbReference>
<dbReference type="Pfam" id="PF00166">
    <property type="entry name" value="Cpn10"/>
    <property type="match status" value="1"/>
</dbReference>
<keyword evidence="3" id="KW-0963">Cytoplasm</keyword>
<dbReference type="GO" id="GO:0044183">
    <property type="term" value="F:protein folding chaperone"/>
    <property type="evidence" value="ECO:0007669"/>
    <property type="project" value="InterPro"/>
</dbReference>
<dbReference type="GO" id="GO:0046872">
    <property type="term" value="F:metal ion binding"/>
    <property type="evidence" value="ECO:0007669"/>
    <property type="project" value="TreeGrafter"/>
</dbReference>
<comment type="subunit">
    <text evidence="3">Heptamer of 7 subunits arranged in a ring. Interacts with the chaperonin GroEL.</text>
</comment>
<dbReference type="GO" id="GO:0051087">
    <property type="term" value="F:protein-folding chaperone binding"/>
    <property type="evidence" value="ECO:0007669"/>
    <property type="project" value="TreeGrafter"/>
</dbReference>